<protein>
    <recommendedName>
        <fullName evidence="3">Copper-fist domain-containing protein</fullName>
    </recommendedName>
</protein>
<dbReference type="PANTHER" id="PTHR28088:SF5">
    <property type="entry name" value="TRANSCRIPTIONAL ACTIVATOR HAA1-RELATED"/>
    <property type="match status" value="1"/>
</dbReference>
<dbReference type="EMBL" id="JXNT01000002">
    <property type="protein sequence ID" value="ODM22020.1"/>
    <property type="molecule type" value="Genomic_DNA"/>
</dbReference>
<name>A0A1E3BM33_ASPCR</name>
<dbReference type="OrthoDB" id="5600085at2759"/>
<dbReference type="GO" id="GO:0005634">
    <property type="term" value="C:nucleus"/>
    <property type="evidence" value="ECO:0007669"/>
    <property type="project" value="TreeGrafter"/>
</dbReference>
<evidence type="ECO:0000313" key="2">
    <source>
        <dbReference type="Proteomes" id="UP000094569"/>
    </source>
</evidence>
<accession>A0A1E3BM33</accession>
<evidence type="ECO:0000313" key="1">
    <source>
        <dbReference type="EMBL" id="ODM22020.1"/>
    </source>
</evidence>
<dbReference type="PANTHER" id="PTHR28088">
    <property type="entry name" value="TRANSCRIPTIONAL ACTIVATOR HAA1-RELATED"/>
    <property type="match status" value="1"/>
</dbReference>
<dbReference type="InterPro" id="IPR051763">
    <property type="entry name" value="Copper_Homeo_Regul"/>
</dbReference>
<dbReference type="GO" id="GO:0000981">
    <property type="term" value="F:DNA-binding transcription factor activity, RNA polymerase II-specific"/>
    <property type="evidence" value="ECO:0007669"/>
    <property type="project" value="TreeGrafter"/>
</dbReference>
<dbReference type="VEuPathDB" id="FungiDB:SI65_02864"/>
<reference evidence="1 2" key="1">
    <citation type="journal article" date="2016" name="BMC Genomics">
        <title>Comparative genomic and transcriptomic analyses of the Fuzhuan brick tea-fermentation fungus Aspergillus cristatus.</title>
        <authorList>
            <person name="Ge Y."/>
            <person name="Wang Y."/>
            <person name="Liu Y."/>
            <person name="Tan Y."/>
            <person name="Ren X."/>
            <person name="Zhang X."/>
            <person name="Hyde K.D."/>
            <person name="Liu Y."/>
            <person name="Liu Z."/>
        </authorList>
    </citation>
    <scope>NUCLEOTIDE SEQUENCE [LARGE SCALE GENOMIC DNA]</scope>
    <source>
        <strain evidence="1 2">GZAAS20.1005</strain>
    </source>
</reference>
<sequence length="304" mass="33611">MRKSRSAHVKCDCGKQKSNSTQQKELIERDSESCSCNYGGRCICACKKEQLQLHAAPGFDEGSNYLANSNNRLVNGLDIDAVFSDSFLALGEEGHHNPAPKNANAPKENGAYEQNYEKFLQSTSRPVDNIINLNEFQNGSLTARESHQEQNPEMWETVMPVIDQSNIPSSPFQQFSTELPLLDLSNTEYPGSVNFEPFGDLSDVEQSMFSPELNSSRIDWTSYELITLSDHNRAQPDGSDPYWVTQPTLFSNSTSTLAEMPEVVQANNTPPETLRYSTASVPDSVLHGELDAAVAFSQPSETSA</sequence>
<organism evidence="1 2">
    <name type="scientific">Aspergillus cristatus</name>
    <name type="common">Chinese Fuzhuan brick tea-fermentation fungus</name>
    <name type="synonym">Eurotium cristatum</name>
    <dbReference type="NCBI Taxonomy" id="573508"/>
    <lineage>
        <taxon>Eukaryota</taxon>
        <taxon>Fungi</taxon>
        <taxon>Dikarya</taxon>
        <taxon>Ascomycota</taxon>
        <taxon>Pezizomycotina</taxon>
        <taxon>Eurotiomycetes</taxon>
        <taxon>Eurotiomycetidae</taxon>
        <taxon>Eurotiales</taxon>
        <taxon>Aspergillaceae</taxon>
        <taxon>Aspergillus</taxon>
        <taxon>Aspergillus subgen. Aspergillus</taxon>
    </lineage>
</organism>
<dbReference type="STRING" id="573508.A0A1E3BM33"/>
<proteinExistence type="predicted"/>
<dbReference type="GO" id="GO:0000978">
    <property type="term" value="F:RNA polymerase II cis-regulatory region sequence-specific DNA binding"/>
    <property type="evidence" value="ECO:0007669"/>
    <property type="project" value="TreeGrafter"/>
</dbReference>
<dbReference type="GO" id="GO:0006878">
    <property type="term" value="P:intracellular copper ion homeostasis"/>
    <property type="evidence" value="ECO:0007669"/>
    <property type="project" value="TreeGrafter"/>
</dbReference>
<dbReference type="AlphaFoldDB" id="A0A1E3BM33"/>
<dbReference type="GO" id="GO:0045944">
    <property type="term" value="P:positive regulation of transcription by RNA polymerase II"/>
    <property type="evidence" value="ECO:0007669"/>
    <property type="project" value="TreeGrafter"/>
</dbReference>
<dbReference type="GO" id="GO:0006879">
    <property type="term" value="P:intracellular iron ion homeostasis"/>
    <property type="evidence" value="ECO:0007669"/>
    <property type="project" value="TreeGrafter"/>
</dbReference>
<comment type="caution">
    <text evidence="1">The sequence shown here is derived from an EMBL/GenBank/DDBJ whole genome shotgun (WGS) entry which is preliminary data.</text>
</comment>
<gene>
    <name evidence="1" type="ORF">SI65_02864</name>
</gene>
<dbReference type="GO" id="GO:0005507">
    <property type="term" value="F:copper ion binding"/>
    <property type="evidence" value="ECO:0007669"/>
    <property type="project" value="TreeGrafter"/>
</dbReference>
<dbReference type="Proteomes" id="UP000094569">
    <property type="component" value="Unassembled WGS sequence"/>
</dbReference>
<keyword evidence="2" id="KW-1185">Reference proteome</keyword>
<evidence type="ECO:0008006" key="3">
    <source>
        <dbReference type="Google" id="ProtNLM"/>
    </source>
</evidence>